<comment type="caution">
    <text evidence="2">The sequence shown here is derived from an EMBL/GenBank/DDBJ whole genome shotgun (WGS) entry which is preliminary data.</text>
</comment>
<feature type="region of interest" description="Disordered" evidence="1">
    <location>
        <begin position="63"/>
        <end position="85"/>
    </location>
</feature>
<sequence>MRKTSCDILVVSPCPRSDWSTDPFRQVDSIPCARSGDFFYLNANLHIGSDVPLHNEEDATNAASMIPGRPVQAPVAGSPAGGFRG</sequence>
<protein>
    <submittedName>
        <fullName evidence="2">Uncharacterized protein</fullName>
    </submittedName>
</protein>
<name>A0A8T0F192_ARGBR</name>
<dbReference type="AlphaFoldDB" id="A0A8T0F192"/>
<dbReference type="EMBL" id="JABXBU010001863">
    <property type="protein sequence ID" value="KAF8782759.1"/>
    <property type="molecule type" value="Genomic_DNA"/>
</dbReference>
<keyword evidence="3" id="KW-1185">Reference proteome</keyword>
<proteinExistence type="predicted"/>
<evidence type="ECO:0000256" key="1">
    <source>
        <dbReference type="SAM" id="MobiDB-lite"/>
    </source>
</evidence>
<organism evidence="2 3">
    <name type="scientific">Argiope bruennichi</name>
    <name type="common">Wasp spider</name>
    <name type="synonym">Aranea bruennichi</name>
    <dbReference type="NCBI Taxonomy" id="94029"/>
    <lineage>
        <taxon>Eukaryota</taxon>
        <taxon>Metazoa</taxon>
        <taxon>Ecdysozoa</taxon>
        <taxon>Arthropoda</taxon>
        <taxon>Chelicerata</taxon>
        <taxon>Arachnida</taxon>
        <taxon>Araneae</taxon>
        <taxon>Araneomorphae</taxon>
        <taxon>Entelegynae</taxon>
        <taxon>Araneoidea</taxon>
        <taxon>Araneidae</taxon>
        <taxon>Argiope</taxon>
    </lineage>
</organism>
<reference evidence="2" key="2">
    <citation type="submission" date="2020-06" db="EMBL/GenBank/DDBJ databases">
        <authorList>
            <person name="Sheffer M."/>
        </authorList>
    </citation>
    <scope>NUCLEOTIDE SEQUENCE</scope>
</reference>
<accession>A0A8T0F192</accession>
<gene>
    <name evidence="2" type="ORF">HNY73_013004</name>
</gene>
<dbReference type="Proteomes" id="UP000807504">
    <property type="component" value="Unassembled WGS sequence"/>
</dbReference>
<reference evidence="2" key="1">
    <citation type="journal article" date="2020" name="bioRxiv">
        <title>Chromosome-level reference genome of the European wasp spider Argiope bruennichi: a resource for studies on range expansion and evolutionary adaptation.</title>
        <authorList>
            <person name="Sheffer M.M."/>
            <person name="Hoppe A."/>
            <person name="Krehenwinkel H."/>
            <person name="Uhl G."/>
            <person name="Kuss A.W."/>
            <person name="Jensen L."/>
            <person name="Jensen C."/>
            <person name="Gillespie R.G."/>
            <person name="Hoff K.J."/>
            <person name="Prost S."/>
        </authorList>
    </citation>
    <scope>NUCLEOTIDE SEQUENCE</scope>
</reference>
<evidence type="ECO:0000313" key="2">
    <source>
        <dbReference type="EMBL" id="KAF8782759.1"/>
    </source>
</evidence>
<evidence type="ECO:0000313" key="3">
    <source>
        <dbReference type="Proteomes" id="UP000807504"/>
    </source>
</evidence>